<dbReference type="InterPro" id="IPR002559">
    <property type="entry name" value="Transposase_11"/>
</dbReference>
<gene>
    <name evidence="2" type="ORF">AKJ66_01180</name>
</gene>
<accession>A0A133UHS3</accession>
<dbReference type="GO" id="GO:0004803">
    <property type="term" value="F:transposase activity"/>
    <property type="evidence" value="ECO:0007669"/>
    <property type="project" value="InterPro"/>
</dbReference>
<dbReference type="AlphaFoldDB" id="A0A133UHS3"/>
<keyword evidence="3" id="KW-1185">Reference proteome</keyword>
<sequence>MTMKAELVDKVNDGELTPTVELGLAISFAEDLKGDILQRFHRNETDKMDKRFTEFVLIEAVRMLLGIPPVTFYDYLRHNEELRNVMDLNCLKGLGNYMDFKRKRKKLDVRFKDVSIRNFDGKSDEDYALDNFKIEVDLNKYRSGKKIKQEKFDAEFQHSTTKGTIVGFQASLLINLSNFSLQKLEIYPITKAKKDIWNEMVLSVLGTKQGNKKSVIADGGFFAYDNYLRSVRQRVTPIINPRSGLEEEVKEKLEKASVNIEWFDTQNSKQFKKLLEEFEEIVGEAVEKSLNYDDFKVERSKIEHIFKIAKEIFGMKDLHVYSKKTALWRAFAAVYVSTLFYQFLVKNQINPHRAMGLLSHNKDAW</sequence>
<reference evidence="2 3" key="1">
    <citation type="journal article" date="2016" name="Sci. Rep.">
        <title>Metabolic traits of an uncultured archaeal lineage -MSBL1- from brine pools of the Red Sea.</title>
        <authorList>
            <person name="Mwirichia R."/>
            <person name="Alam I."/>
            <person name="Rashid M."/>
            <person name="Vinu M."/>
            <person name="Ba-Alawi W."/>
            <person name="Anthony Kamau A."/>
            <person name="Kamanda Ngugi D."/>
            <person name="Goker M."/>
            <person name="Klenk H.P."/>
            <person name="Bajic V."/>
            <person name="Stingl U."/>
        </authorList>
    </citation>
    <scope>NUCLEOTIDE SEQUENCE [LARGE SCALE GENOMIC DNA]</scope>
    <source>
        <strain evidence="2">SCGC-AAA259E22</strain>
    </source>
</reference>
<dbReference type="Pfam" id="PF01609">
    <property type="entry name" value="DDE_Tnp_1"/>
    <property type="match status" value="1"/>
</dbReference>
<dbReference type="GO" id="GO:0003677">
    <property type="term" value="F:DNA binding"/>
    <property type="evidence" value="ECO:0007669"/>
    <property type="project" value="InterPro"/>
</dbReference>
<organism evidence="2 3">
    <name type="scientific">candidate division MSBL1 archaeon SCGC-AAA259E22</name>
    <dbReference type="NCBI Taxonomy" id="1698265"/>
    <lineage>
        <taxon>Archaea</taxon>
        <taxon>Methanobacteriati</taxon>
        <taxon>Methanobacteriota</taxon>
        <taxon>candidate division MSBL1</taxon>
    </lineage>
</organism>
<dbReference type="Proteomes" id="UP000070657">
    <property type="component" value="Unassembled WGS sequence"/>
</dbReference>
<protein>
    <recommendedName>
        <fullName evidence="1">Transposase IS4-like domain-containing protein</fullName>
    </recommendedName>
</protein>
<evidence type="ECO:0000313" key="2">
    <source>
        <dbReference type="EMBL" id="KXA93758.1"/>
    </source>
</evidence>
<comment type="caution">
    <text evidence="2">The sequence shown here is derived from an EMBL/GenBank/DDBJ whole genome shotgun (WGS) entry which is preliminary data.</text>
</comment>
<dbReference type="GO" id="GO:0006313">
    <property type="term" value="P:DNA transposition"/>
    <property type="evidence" value="ECO:0007669"/>
    <property type="project" value="InterPro"/>
</dbReference>
<name>A0A133UHS3_9EURY</name>
<proteinExistence type="predicted"/>
<evidence type="ECO:0000259" key="1">
    <source>
        <dbReference type="Pfam" id="PF01609"/>
    </source>
</evidence>
<feature type="domain" description="Transposase IS4-like" evidence="1">
    <location>
        <begin position="153"/>
        <end position="324"/>
    </location>
</feature>
<dbReference type="EMBL" id="LHXP01000008">
    <property type="protein sequence ID" value="KXA93758.1"/>
    <property type="molecule type" value="Genomic_DNA"/>
</dbReference>
<evidence type="ECO:0000313" key="3">
    <source>
        <dbReference type="Proteomes" id="UP000070657"/>
    </source>
</evidence>